<protein>
    <submittedName>
        <fullName evidence="1">Uncharacterized protein</fullName>
    </submittedName>
</protein>
<sequence length="74" mass="8327">MNIIALGPPDSVSVKDVGFNVECEHSMDLLSVSCLRTIFVKFIENSTHLNLNGTKMDFKDNSHDGFQWNKSEPQ</sequence>
<gene>
    <name evidence="1" type="ORF">M514_19842</name>
</gene>
<evidence type="ECO:0000313" key="1">
    <source>
        <dbReference type="EMBL" id="KFD67965.1"/>
    </source>
</evidence>
<reference evidence="1" key="1">
    <citation type="journal article" date="2014" name="Nat. Genet.">
        <title>Genome and transcriptome of the porcine whipworm Trichuris suis.</title>
        <authorList>
            <person name="Jex A.R."/>
            <person name="Nejsum P."/>
            <person name="Schwarz E.M."/>
            <person name="Hu L."/>
            <person name="Young N.D."/>
            <person name="Hall R.S."/>
            <person name="Korhonen P.K."/>
            <person name="Liao S."/>
            <person name="Thamsborg S."/>
            <person name="Xia J."/>
            <person name="Xu P."/>
            <person name="Wang S."/>
            <person name="Scheerlinck J.P."/>
            <person name="Hofmann A."/>
            <person name="Sternberg P.W."/>
            <person name="Wang J."/>
            <person name="Gasser R.B."/>
        </authorList>
    </citation>
    <scope>NUCLEOTIDE SEQUENCE [LARGE SCALE GENOMIC DNA]</scope>
    <source>
        <strain evidence="1">DCEP-RM93F</strain>
    </source>
</reference>
<organism evidence="1">
    <name type="scientific">Trichuris suis</name>
    <name type="common">pig whipworm</name>
    <dbReference type="NCBI Taxonomy" id="68888"/>
    <lineage>
        <taxon>Eukaryota</taxon>
        <taxon>Metazoa</taxon>
        <taxon>Ecdysozoa</taxon>
        <taxon>Nematoda</taxon>
        <taxon>Enoplea</taxon>
        <taxon>Dorylaimia</taxon>
        <taxon>Trichinellida</taxon>
        <taxon>Trichuridae</taxon>
        <taxon>Trichuris</taxon>
    </lineage>
</organism>
<dbReference type="AlphaFoldDB" id="A0A085NER9"/>
<accession>A0A085NER9</accession>
<dbReference type="Proteomes" id="UP000030758">
    <property type="component" value="Unassembled WGS sequence"/>
</dbReference>
<name>A0A085NER9_9BILA</name>
<proteinExistence type="predicted"/>
<dbReference type="EMBL" id="KL367509">
    <property type="protein sequence ID" value="KFD67965.1"/>
    <property type="molecule type" value="Genomic_DNA"/>
</dbReference>